<dbReference type="Proteomes" id="UP001195483">
    <property type="component" value="Unassembled WGS sequence"/>
</dbReference>
<dbReference type="AlphaFoldDB" id="A0AAE0VUD4"/>
<organism evidence="2 3">
    <name type="scientific">Potamilus streckersoni</name>
    <dbReference type="NCBI Taxonomy" id="2493646"/>
    <lineage>
        <taxon>Eukaryota</taxon>
        <taxon>Metazoa</taxon>
        <taxon>Spiralia</taxon>
        <taxon>Lophotrochozoa</taxon>
        <taxon>Mollusca</taxon>
        <taxon>Bivalvia</taxon>
        <taxon>Autobranchia</taxon>
        <taxon>Heteroconchia</taxon>
        <taxon>Palaeoheterodonta</taxon>
        <taxon>Unionida</taxon>
        <taxon>Unionoidea</taxon>
        <taxon>Unionidae</taxon>
        <taxon>Ambleminae</taxon>
        <taxon>Lampsilini</taxon>
        <taxon>Potamilus</taxon>
    </lineage>
</organism>
<gene>
    <name evidence="2" type="ORF">CHS0354_030628</name>
</gene>
<evidence type="ECO:0000256" key="1">
    <source>
        <dbReference type="SAM" id="MobiDB-lite"/>
    </source>
</evidence>
<reference evidence="2" key="1">
    <citation type="journal article" date="2021" name="Genome Biol. Evol.">
        <title>A High-Quality Reference Genome for a Parasitic Bivalve with Doubly Uniparental Inheritance (Bivalvia: Unionida).</title>
        <authorList>
            <person name="Smith C.H."/>
        </authorList>
    </citation>
    <scope>NUCLEOTIDE SEQUENCE</scope>
    <source>
        <strain evidence="2">CHS0354</strain>
    </source>
</reference>
<protein>
    <submittedName>
        <fullName evidence="2">Uncharacterized protein</fullName>
    </submittedName>
</protein>
<reference evidence="2" key="3">
    <citation type="submission" date="2023-05" db="EMBL/GenBank/DDBJ databases">
        <authorList>
            <person name="Smith C.H."/>
        </authorList>
    </citation>
    <scope>NUCLEOTIDE SEQUENCE</scope>
    <source>
        <strain evidence="2">CHS0354</strain>
        <tissue evidence="2">Mantle</tissue>
    </source>
</reference>
<sequence length="98" mass="10981">MFEHLTVSKEPARRSQEKSIWEEVGSDEGVSEICLEGWKRSLGQNQHADFGKHHFGMELEGLQDGDLFLFGGMGMVIVSEPACLPTTMLMNVDDIKQL</sequence>
<comment type="caution">
    <text evidence="2">The sequence shown here is derived from an EMBL/GenBank/DDBJ whole genome shotgun (WGS) entry which is preliminary data.</text>
</comment>
<evidence type="ECO:0000313" key="3">
    <source>
        <dbReference type="Proteomes" id="UP001195483"/>
    </source>
</evidence>
<dbReference type="EMBL" id="JAEAOA010001816">
    <property type="protein sequence ID" value="KAK3589502.1"/>
    <property type="molecule type" value="Genomic_DNA"/>
</dbReference>
<accession>A0AAE0VUD4</accession>
<name>A0AAE0VUD4_9BIVA</name>
<evidence type="ECO:0000313" key="2">
    <source>
        <dbReference type="EMBL" id="KAK3589502.1"/>
    </source>
</evidence>
<reference evidence="2" key="2">
    <citation type="journal article" date="2021" name="Genome Biol. Evol.">
        <title>Developing a high-quality reference genome for a parasitic bivalve with doubly uniparental inheritance (Bivalvia: Unionida).</title>
        <authorList>
            <person name="Smith C.H."/>
        </authorList>
    </citation>
    <scope>NUCLEOTIDE SEQUENCE</scope>
    <source>
        <strain evidence="2">CHS0354</strain>
        <tissue evidence="2">Mantle</tissue>
    </source>
</reference>
<keyword evidence="3" id="KW-1185">Reference proteome</keyword>
<feature type="region of interest" description="Disordered" evidence="1">
    <location>
        <begin position="1"/>
        <end position="21"/>
    </location>
</feature>
<proteinExistence type="predicted"/>